<proteinExistence type="predicted"/>
<evidence type="ECO:0000313" key="3">
    <source>
        <dbReference type="Proteomes" id="UP000292372"/>
    </source>
</evidence>
<evidence type="ECO:0000313" key="2">
    <source>
        <dbReference type="EMBL" id="TBN16374.1"/>
    </source>
</evidence>
<dbReference type="OrthoDB" id="9808473at2"/>
<dbReference type="EMBL" id="SIRS01000003">
    <property type="protein sequence ID" value="TBN16374.1"/>
    <property type="molecule type" value="Genomic_DNA"/>
</dbReference>
<keyword evidence="3" id="KW-1185">Reference proteome</keyword>
<comment type="caution">
    <text evidence="2">The sequence shown here is derived from an EMBL/GenBank/DDBJ whole genome shotgun (WGS) entry which is preliminary data.</text>
</comment>
<accession>A0A4Q9FRT1</accession>
<dbReference type="Pfam" id="PF11306">
    <property type="entry name" value="DUF3108"/>
    <property type="match status" value="1"/>
</dbReference>
<protein>
    <submittedName>
        <fullName evidence="2">DUF3108 domain-containing protein</fullName>
    </submittedName>
</protein>
<dbReference type="RefSeq" id="WP_130936357.1">
    <property type="nucleotide sequence ID" value="NZ_BMEE01000002.1"/>
</dbReference>
<dbReference type="Proteomes" id="UP000292372">
    <property type="component" value="Unassembled WGS sequence"/>
</dbReference>
<feature type="chain" id="PRO_5020443041" evidence="1">
    <location>
        <begin position="20"/>
        <end position="260"/>
    </location>
</feature>
<name>A0A4Q9FRT1_9FLAO</name>
<evidence type="ECO:0000256" key="1">
    <source>
        <dbReference type="SAM" id="SignalP"/>
    </source>
</evidence>
<dbReference type="InterPro" id="IPR021457">
    <property type="entry name" value="DUF3108"/>
</dbReference>
<gene>
    <name evidence="2" type="ORF">EYD46_06940</name>
</gene>
<feature type="signal peptide" evidence="1">
    <location>
        <begin position="1"/>
        <end position="19"/>
    </location>
</feature>
<sequence length="260" mass="30232">MKRLLLILIVFVAIQSSFAQQESAFGDGEWFKFKMSYSGFLKAGNATLTVKDSKLDDKDVYHVVGKGWTTGMIKWFFKVKDRYESYFDKHTIMPYKFVRNIDEGGHTKDIVIDFDHENQKAHVNNKKHKTQKVIDTKPNIQDMVSTYYYLRNSIDISTLKVGDEFKVDMFFDEENYGFKLQYLGEEIIDTDFGDVKALKFRPYVMAGRVFKEEESLTLWVSKDKNKLPLRIKADLAVGSLRADLEAFKGLKHPFQIVVKN</sequence>
<reference evidence="2 3" key="1">
    <citation type="journal article" date="2015" name="Int. J. Syst. Evol. Microbiol.">
        <title>Hyunsoonleella pacifica sp. nov., isolated from seawater of South Pacific Gyre.</title>
        <authorList>
            <person name="Gao X."/>
            <person name="Zhang Z."/>
            <person name="Dai X."/>
            <person name="Zhang X.H."/>
        </authorList>
    </citation>
    <scope>NUCLEOTIDE SEQUENCE [LARGE SCALE GENOMIC DNA]</scope>
    <source>
        <strain evidence="2 3">SW033</strain>
    </source>
</reference>
<organism evidence="2 3">
    <name type="scientific">Hyunsoonleella pacifica</name>
    <dbReference type="NCBI Taxonomy" id="1080224"/>
    <lineage>
        <taxon>Bacteria</taxon>
        <taxon>Pseudomonadati</taxon>
        <taxon>Bacteroidota</taxon>
        <taxon>Flavobacteriia</taxon>
        <taxon>Flavobacteriales</taxon>
        <taxon>Flavobacteriaceae</taxon>
    </lineage>
</organism>
<dbReference type="AlphaFoldDB" id="A0A4Q9FRT1"/>
<keyword evidence="1" id="KW-0732">Signal</keyword>